<dbReference type="NCBIfam" id="NF000282">
    <property type="entry name" value="RND_permease_1"/>
    <property type="match status" value="1"/>
</dbReference>
<comment type="caution">
    <text evidence="10">The sequence shown here is derived from an EMBL/GenBank/DDBJ whole genome shotgun (WGS) entry which is preliminary data.</text>
</comment>
<accession>A0A7Y8BK41</accession>
<evidence type="ECO:0000256" key="8">
    <source>
        <dbReference type="ARBA" id="ARBA00023136"/>
    </source>
</evidence>
<dbReference type="SUPFAM" id="SSF82866">
    <property type="entry name" value="Multidrug efflux transporter AcrB transmembrane domain"/>
    <property type="match status" value="2"/>
</dbReference>
<comment type="similarity">
    <text evidence="2 9">Belongs to the resistance-nodulation-cell division (RND) (TC 2.A.6) family.</text>
</comment>
<feature type="transmembrane region" description="Helical" evidence="9">
    <location>
        <begin position="433"/>
        <end position="457"/>
    </location>
</feature>
<dbReference type="Gene3D" id="3.30.70.1430">
    <property type="entry name" value="Multidrug efflux transporter AcrB pore domain"/>
    <property type="match status" value="2"/>
</dbReference>
<evidence type="ECO:0000256" key="3">
    <source>
        <dbReference type="ARBA" id="ARBA00022448"/>
    </source>
</evidence>
<sequence length="1046" mass="111247">MPHFFIDRPVFAWVVALFILLAGALAIPQLPVAQYPNVAPPKVEIYAVYPGASAQTVDEGVVSLIEQELNGADHLLYFESQSSLGSATITATFQPGTDPAMAQVDVQNRLKAVEPRLPAAVTQQGLQVEKVSAGFLLLATLTSSDGKYDESALSDYLARNVMNEIKRLDGVGKAQLYGAERAMRIWIDPQKLVGFNLTPADVSAAVAGQNAQVSAGSIGDLPARPTQEINAAVLVKGQLSTPKEFADIVLRANPDGSSVRIGDVARVEIGSQDYQYGTRLNGKPSTAFSVQLSPGANALHTATLVRAKLDELSRYFPAGVEYKIPYDTSPFVKVSITKVIYTLGEAMLLVFAVMFLFLQNIRYTLIPTLVVPVALMGTFATMLALGFSINVLTMFGMVLAIGILVDDAIVVVENVERIMANEGLSPRDATRKAMGQISGAIIGITLVLVAVFIPMAFMQGSVGVIYQQFSLSMATSILFSAFLALTLTPALCATLLKPIAPGEHHAKGGFFGAFNRRFEQLSNKYEGWVVYALKRSGRYLVVYGLLLVVLGLCFMRLPASFLPVEDQGYTITDIQLPPGASQNRTIKVVEQIEAHNATEPGVGDTTMILGFSFSGSGQNAALAFTTLKDWSARGAKDSAQAIADRANLALGEIKDAVAYAILPPPVDGLGTSSGFEFRLQDRGGVGHEALMKARTQLLAAAEKSPVLANVRESALAEAPQVQLEVDRQQANALGVSFADIGALLSTALGSSYVNDFPNQGRMQRVVIQAEGDQRSQVADLLKINVRNSGGKMVPLSAFVRAHWTQGPAQLTRYNGYPAIAISGEPKAGHSTGQAMAEMERLVTQLPAGLGLEWTGLSLQERLSGSQATTLLGLSLLVVFLCLAALYESWSIPTSVLLVVPLGVLGAVLAVTLRGMPNDVFFKVGLITIIGLSAKNAILIIEFAKSLYDEGHDLLDATVQAARLRLRPIIMTSLAFILGVVPLAIATGASSASQQAIGTGVIGGMITATLAVVFVPVFFVVVMRLARGRRQSSSTAKQVPGAIAPTD</sequence>
<dbReference type="AlphaFoldDB" id="A0A7Y8BK41"/>
<dbReference type="GO" id="GO:0042910">
    <property type="term" value="F:xenobiotic transmembrane transporter activity"/>
    <property type="evidence" value="ECO:0007669"/>
    <property type="project" value="TreeGrafter"/>
</dbReference>
<dbReference type="Gene3D" id="1.20.1640.10">
    <property type="entry name" value="Multidrug efflux transporter AcrB transmembrane domain"/>
    <property type="match status" value="2"/>
</dbReference>
<gene>
    <name evidence="10" type="ORF">HX829_09095</name>
</gene>
<dbReference type="InterPro" id="IPR027463">
    <property type="entry name" value="AcrB_DN_DC_subdom"/>
</dbReference>
<dbReference type="PANTHER" id="PTHR32063:SF10">
    <property type="entry name" value="EFFLUX PUMP MEMBRANE TRANSPORTER"/>
    <property type="match status" value="1"/>
</dbReference>
<keyword evidence="6 9" id="KW-0812">Transmembrane</keyword>
<evidence type="ECO:0000256" key="1">
    <source>
        <dbReference type="ARBA" id="ARBA00004429"/>
    </source>
</evidence>
<dbReference type="SUPFAM" id="SSF82693">
    <property type="entry name" value="Multidrug efflux transporter AcrB pore domain, PN1, PN2, PC1 and PC2 subdomains"/>
    <property type="match status" value="3"/>
</dbReference>
<proteinExistence type="inferred from homology"/>
<dbReference type="GO" id="GO:0009636">
    <property type="term" value="P:response to toxic substance"/>
    <property type="evidence" value="ECO:0007669"/>
    <property type="project" value="UniProtKB-ARBA"/>
</dbReference>
<keyword evidence="4" id="KW-1003">Cell membrane</keyword>
<feature type="transmembrane region" description="Helical" evidence="9">
    <location>
        <begin position="477"/>
        <end position="496"/>
    </location>
</feature>
<evidence type="ECO:0000256" key="5">
    <source>
        <dbReference type="ARBA" id="ARBA00022519"/>
    </source>
</evidence>
<evidence type="ECO:0000313" key="10">
    <source>
        <dbReference type="EMBL" id="NWB46649.1"/>
    </source>
</evidence>
<dbReference type="RefSeq" id="WP_100941112.1">
    <property type="nucleotide sequence ID" value="NZ_JACAPU010000012.1"/>
</dbReference>
<dbReference type="Pfam" id="PF00873">
    <property type="entry name" value="ACR_tran"/>
    <property type="match status" value="1"/>
</dbReference>
<feature type="transmembrane region" description="Helical" evidence="9">
    <location>
        <begin position="339"/>
        <end position="358"/>
    </location>
</feature>
<dbReference type="GO" id="GO:0015562">
    <property type="term" value="F:efflux transmembrane transporter activity"/>
    <property type="evidence" value="ECO:0007669"/>
    <property type="project" value="InterPro"/>
</dbReference>
<dbReference type="FunFam" id="3.30.70.1430:FF:000001">
    <property type="entry name" value="Efflux pump membrane transporter"/>
    <property type="match status" value="1"/>
</dbReference>
<feature type="transmembrane region" description="Helical" evidence="9">
    <location>
        <begin position="919"/>
        <end position="940"/>
    </location>
</feature>
<dbReference type="InterPro" id="IPR004764">
    <property type="entry name" value="MdtF-like"/>
</dbReference>
<comment type="subcellular location">
    <subcellularLocation>
        <location evidence="1 9">Cell inner membrane</location>
        <topology evidence="1 9">Multi-pass membrane protein</topology>
    </subcellularLocation>
</comment>
<evidence type="ECO:0000313" key="11">
    <source>
        <dbReference type="Proteomes" id="UP000582981"/>
    </source>
</evidence>
<dbReference type="GO" id="GO:0005886">
    <property type="term" value="C:plasma membrane"/>
    <property type="evidence" value="ECO:0007669"/>
    <property type="project" value="UniProtKB-SubCell"/>
</dbReference>
<dbReference type="PANTHER" id="PTHR32063">
    <property type="match status" value="1"/>
</dbReference>
<evidence type="ECO:0000256" key="4">
    <source>
        <dbReference type="ARBA" id="ARBA00022475"/>
    </source>
</evidence>
<organism evidence="10 11">
    <name type="scientific">Pseudomonas gingeri</name>
    <dbReference type="NCBI Taxonomy" id="117681"/>
    <lineage>
        <taxon>Bacteria</taxon>
        <taxon>Pseudomonadati</taxon>
        <taxon>Pseudomonadota</taxon>
        <taxon>Gammaproteobacteria</taxon>
        <taxon>Pseudomonadales</taxon>
        <taxon>Pseudomonadaceae</taxon>
        <taxon>Pseudomonas</taxon>
    </lineage>
</organism>
<name>A0A7Y8BK41_9PSED</name>
<dbReference type="Gene3D" id="3.30.70.1320">
    <property type="entry name" value="Multidrug efflux transporter AcrB pore domain like"/>
    <property type="match status" value="1"/>
</dbReference>
<dbReference type="Gene3D" id="3.30.2090.10">
    <property type="entry name" value="Multidrug efflux transporter AcrB TolC docking domain, DN and DC subdomains"/>
    <property type="match status" value="2"/>
</dbReference>
<dbReference type="Gene3D" id="3.30.70.1440">
    <property type="entry name" value="Multidrug efflux transporter AcrB pore domain"/>
    <property type="match status" value="1"/>
</dbReference>
<protein>
    <recommendedName>
        <fullName evidence="9">Efflux pump membrane transporter</fullName>
    </recommendedName>
</protein>
<dbReference type="NCBIfam" id="TIGR00915">
    <property type="entry name" value="2A0602"/>
    <property type="match status" value="1"/>
</dbReference>
<keyword evidence="8 9" id="KW-0472">Membrane</keyword>
<evidence type="ECO:0000256" key="6">
    <source>
        <dbReference type="ARBA" id="ARBA00022692"/>
    </source>
</evidence>
<reference evidence="10 11" key="1">
    <citation type="submission" date="2020-04" db="EMBL/GenBank/DDBJ databases">
        <title>Molecular characterization of pseudomonads from Agaricus bisporus reveal novel blotch 2 pathogens in Western Europe.</title>
        <authorList>
            <person name="Taparia T."/>
            <person name="Krijger M."/>
            <person name="Haynes E."/>
            <person name="Elpinstone J.G."/>
            <person name="Noble R."/>
            <person name="Van Der Wolf J."/>
        </authorList>
    </citation>
    <scope>NUCLEOTIDE SEQUENCE [LARGE SCALE GENOMIC DNA]</scope>
    <source>
        <strain evidence="10 11">F1001</strain>
    </source>
</reference>
<feature type="transmembrane region" description="Helical" evidence="9">
    <location>
        <begin position="1000"/>
        <end position="1021"/>
    </location>
</feature>
<feature type="transmembrane region" description="Helical" evidence="9">
    <location>
        <begin position="893"/>
        <end position="913"/>
    </location>
</feature>
<dbReference type="PRINTS" id="PR00702">
    <property type="entry name" value="ACRIFLAVINRP"/>
</dbReference>
<dbReference type="Proteomes" id="UP000582981">
    <property type="component" value="Unassembled WGS sequence"/>
</dbReference>
<evidence type="ECO:0000256" key="9">
    <source>
        <dbReference type="RuleBase" id="RU364070"/>
    </source>
</evidence>
<feature type="transmembrane region" description="Helical" evidence="9">
    <location>
        <begin position="867"/>
        <end position="886"/>
    </location>
</feature>
<evidence type="ECO:0000256" key="7">
    <source>
        <dbReference type="ARBA" id="ARBA00022989"/>
    </source>
</evidence>
<feature type="transmembrane region" description="Helical" evidence="9">
    <location>
        <begin position="365"/>
        <end position="385"/>
    </location>
</feature>
<evidence type="ECO:0000256" key="2">
    <source>
        <dbReference type="ARBA" id="ARBA00010942"/>
    </source>
</evidence>
<dbReference type="EMBL" id="JACAPU010000012">
    <property type="protein sequence ID" value="NWB46649.1"/>
    <property type="molecule type" value="Genomic_DNA"/>
</dbReference>
<dbReference type="FunFam" id="1.20.1640.10:FF:000001">
    <property type="entry name" value="Efflux pump membrane transporter"/>
    <property type="match status" value="1"/>
</dbReference>
<dbReference type="SUPFAM" id="SSF82714">
    <property type="entry name" value="Multidrug efflux transporter AcrB TolC docking domain, DN and DC subdomains"/>
    <property type="match status" value="2"/>
</dbReference>
<dbReference type="InterPro" id="IPR001036">
    <property type="entry name" value="Acrflvin-R"/>
</dbReference>
<keyword evidence="5 9" id="KW-0997">Cell inner membrane</keyword>
<keyword evidence="7 9" id="KW-1133">Transmembrane helix</keyword>
<keyword evidence="3 9" id="KW-0813">Transport</keyword>
<feature type="transmembrane region" description="Helical" evidence="9">
    <location>
        <begin position="968"/>
        <end position="988"/>
    </location>
</feature>
<comment type="caution">
    <text evidence="9">Lacks conserved residue(s) required for the propagation of feature annotation.</text>
</comment>
<feature type="transmembrane region" description="Helical" evidence="9">
    <location>
        <begin position="540"/>
        <end position="557"/>
    </location>
</feature>